<dbReference type="InterPro" id="IPR000792">
    <property type="entry name" value="Tscrpt_reg_LuxR_C"/>
</dbReference>
<feature type="modified residue" description="4-aspartylphosphate" evidence="3">
    <location>
        <position position="71"/>
    </location>
</feature>
<gene>
    <name evidence="6" type="primary">lnrK</name>
    <name evidence="6" type="ORF">DSM104443_02329</name>
</gene>
<protein>
    <submittedName>
        <fullName evidence="6">Transcriptional regulatory protein LnrK</fullName>
    </submittedName>
</protein>
<dbReference type="GO" id="GO:0000160">
    <property type="term" value="P:phosphorelay signal transduction system"/>
    <property type="evidence" value="ECO:0007669"/>
    <property type="project" value="InterPro"/>
</dbReference>
<dbReference type="SMART" id="SM00421">
    <property type="entry name" value="HTH_LUXR"/>
    <property type="match status" value="1"/>
</dbReference>
<dbReference type="PROSITE" id="PS50110">
    <property type="entry name" value="RESPONSE_REGULATORY"/>
    <property type="match status" value="1"/>
</dbReference>
<dbReference type="GO" id="GO:0006355">
    <property type="term" value="P:regulation of DNA-templated transcription"/>
    <property type="evidence" value="ECO:0007669"/>
    <property type="project" value="InterPro"/>
</dbReference>
<evidence type="ECO:0000256" key="1">
    <source>
        <dbReference type="ARBA" id="ARBA00022553"/>
    </source>
</evidence>
<dbReference type="SUPFAM" id="SSF46894">
    <property type="entry name" value="C-terminal effector domain of the bipartite response regulators"/>
    <property type="match status" value="1"/>
</dbReference>
<evidence type="ECO:0000259" key="5">
    <source>
        <dbReference type="PROSITE" id="PS50110"/>
    </source>
</evidence>
<dbReference type="CDD" id="cd06170">
    <property type="entry name" value="LuxR_C_like"/>
    <property type="match status" value="1"/>
</dbReference>
<dbReference type="InterPro" id="IPR016032">
    <property type="entry name" value="Sig_transdc_resp-reg_C-effctor"/>
</dbReference>
<reference evidence="6 7" key="1">
    <citation type="submission" date="2020-04" db="EMBL/GenBank/DDBJ databases">
        <title>Usitatibacter rugosus gen. nov., sp. nov. and Usitatibacter palustris sp. nov., novel members of Usitatibacteraceae fam. nov. within the order Nitrosomonadales isolated from soil.</title>
        <authorList>
            <person name="Huber K.J."/>
            <person name="Neumann-Schaal M."/>
            <person name="Geppert A."/>
            <person name="Luckner M."/>
            <person name="Wanner G."/>
            <person name="Overmann J."/>
        </authorList>
    </citation>
    <scope>NUCLEOTIDE SEQUENCE [LARGE SCALE GENOMIC DNA]</scope>
    <source>
        <strain evidence="6 7">0125_3</strain>
    </source>
</reference>
<dbReference type="Gene3D" id="3.40.50.2300">
    <property type="match status" value="1"/>
</dbReference>
<keyword evidence="1 3" id="KW-0597">Phosphoprotein</keyword>
<sequence>MPIQGKQMTETGGKSLARIRVMVVDDHPLLRDGIVAVVAQEADMEIVAQAGNGREAIERYREHAPDVAVLDVRMPDIDGVEACATIRAEAPEARIVMLTTYPGDVQMVRALKAGASGYLLKSMVRTELLDAIRAVHAGRRYLPAEVSRELAAHRVDELLTARELAVLRQVAAGNSNRDAANALFVSEDTIKAHMKNISSKLAAKDRTHAVTIAIQRGILDVT</sequence>
<accession>A0A6M4GVP5</accession>
<feature type="domain" description="Response regulatory" evidence="5">
    <location>
        <begin position="20"/>
        <end position="136"/>
    </location>
</feature>
<evidence type="ECO:0000256" key="3">
    <source>
        <dbReference type="PROSITE-ProRule" id="PRU00169"/>
    </source>
</evidence>
<dbReference type="InterPro" id="IPR039420">
    <property type="entry name" value="WalR-like"/>
</dbReference>
<organism evidence="6 7">
    <name type="scientific">Usitatibacter rugosus</name>
    <dbReference type="NCBI Taxonomy" id="2732067"/>
    <lineage>
        <taxon>Bacteria</taxon>
        <taxon>Pseudomonadati</taxon>
        <taxon>Pseudomonadota</taxon>
        <taxon>Betaproteobacteria</taxon>
        <taxon>Nitrosomonadales</taxon>
        <taxon>Usitatibacteraceae</taxon>
        <taxon>Usitatibacter</taxon>
    </lineage>
</organism>
<dbReference type="SMART" id="SM00448">
    <property type="entry name" value="REC"/>
    <property type="match status" value="1"/>
</dbReference>
<evidence type="ECO:0000313" key="6">
    <source>
        <dbReference type="EMBL" id="QJR11256.1"/>
    </source>
</evidence>
<evidence type="ECO:0000259" key="4">
    <source>
        <dbReference type="PROSITE" id="PS50043"/>
    </source>
</evidence>
<proteinExistence type="predicted"/>
<dbReference type="GO" id="GO:0003677">
    <property type="term" value="F:DNA binding"/>
    <property type="evidence" value="ECO:0007669"/>
    <property type="project" value="UniProtKB-KW"/>
</dbReference>
<dbReference type="Pfam" id="PF00072">
    <property type="entry name" value="Response_reg"/>
    <property type="match status" value="1"/>
</dbReference>
<keyword evidence="7" id="KW-1185">Reference proteome</keyword>
<dbReference type="PANTHER" id="PTHR43214">
    <property type="entry name" value="TWO-COMPONENT RESPONSE REGULATOR"/>
    <property type="match status" value="1"/>
</dbReference>
<dbReference type="EMBL" id="CP053069">
    <property type="protein sequence ID" value="QJR11256.1"/>
    <property type="molecule type" value="Genomic_DNA"/>
</dbReference>
<dbReference type="PANTHER" id="PTHR43214:SF43">
    <property type="entry name" value="TWO-COMPONENT RESPONSE REGULATOR"/>
    <property type="match status" value="1"/>
</dbReference>
<dbReference type="KEGG" id="uru:DSM104443_02329"/>
<evidence type="ECO:0000313" key="7">
    <source>
        <dbReference type="Proteomes" id="UP000501534"/>
    </source>
</evidence>
<feature type="domain" description="HTH luxR-type" evidence="4">
    <location>
        <begin position="152"/>
        <end position="217"/>
    </location>
</feature>
<dbReference type="InterPro" id="IPR011006">
    <property type="entry name" value="CheY-like_superfamily"/>
</dbReference>
<dbReference type="InterPro" id="IPR001789">
    <property type="entry name" value="Sig_transdc_resp-reg_receiver"/>
</dbReference>
<dbReference type="PROSITE" id="PS50043">
    <property type="entry name" value="HTH_LUXR_2"/>
    <property type="match status" value="1"/>
</dbReference>
<name>A0A6M4GVP5_9PROT</name>
<dbReference type="InterPro" id="IPR058245">
    <property type="entry name" value="NreC/VraR/RcsB-like_REC"/>
</dbReference>
<evidence type="ECO:0000256" key="2">
    <source>
        <dbReference type="ARBA" id="ARBA00023125"/>
    </source>
</evidence>
<dbReference type="PRINTS" id="PR00038">
    <property type="entry name" value="HTHLUXR"/>
</dbReference>
<dbReference type="SUPFAM" id="SSF52172">
    <property type="entry name" value="CheY-like"/>
    <property type="match status" value="1"/>
</dbReference>
<dbReference type="Proteomes" id="UP000501534">
    <property type="component" value="Chromosome"/>
</dbReference>
<dbReference type="AlphaFoldDB" id="A0A6M4GVP5"/>
<keyword evidence="2" id="KW-0238">DNA-binding</keyword>
<dbReference type="Pfam" id="PF00196">
    <property type="entry name" value="GerE"/>
    <property type="match status" value="1"/>
</dbReference>
<dbReference type="CDD" id="cd17535">
    <property type="entry name" value="REC_NarL-like"/>
    <property type="match status" value="1"/>
</dbReference>